<dbReference type="InterPro" id="IPR000219">
    <property type="entry name" value="DH_dom"/>
</dbReference>
<feature type="domain" description="DH" evidence="5">
    <location>
        <begin position="37"/>
        <end position="91"/>
    </location>
</feature>
<name>A0A673TJV9_SURSU</name>
<dbReference type="InterPro" id="IPR004148">
    <property type="entry name" value="BAR_dom"/>
</dbReference>
<dbReference type="InterPro" id="IPR035899">
    <property type="entry name" value="DBL_dom_sf"/>
</dbReference>
<evidence type="ECO:0000259" key="6">
    <source>
        <dbReference type="PROSITE" id="PS51021"/>
    </source>
</evidence>
<dbReference type="InterPro" id="IPR036028">
    <property type="entry name" value="SH3-like_dom_sf"/>
</dbReference>
<dbReference type="Ensembl" id="ENSSSUT00005010676.1">
    <property type="protein sequence ID" value="ENSSSUP00005009294.1"/>
    <property type="gene ID" value="ENSSSUG00005005966.1"/>
</dbReference>
<feature type="domain" description="BAR" evidence="6">
    <location>
        <begin position="133"/>
        <end position="343"/>
    </location>
</feature>
<organism evidence="7 8">
    <name type="scientific">Suricata suricatta</name>
    <name type="common">Meerkat</name>
    <dbReference type="NCBI Taxonomy" id="37032"/>
    <lineage>
        <taxon>Eukaryota</taxon>
        <taxon>Metazoa</taxon>
        <taxon>Chordata</taxon>
        <taxon>Craniata</taxon>
        <taxon>Vertebrata</taxon>
        <taxon>Euteleostomi</taxon>
        <taxon>Mammalia</taxon>
        <taxon>Eutheria</taxon>
        <taxon>Laurasiatheria</taxon>
        <taxon>Carnivora</taxon>
        <taxon>Feliformia</taxon>
        <taxon>Herpestidae</taxon>
        <taxon>Suricata</taxon>
    </lineage>
</organism>
<dbReference type="PROSITE" id="PS50010">
    <property type="entry name" value="DH_2"/>
    <property type="match status" value="1"/>
</dbReference>
<evidence type="ECO:0000259" key="4">
    <source>
        <dbReference type="PROSITE" id="PS50002"/>
    </source>
</evidence>
<dbReference type="GO" id="GO:0005737">
    <property type="term" value="C:cytoplasm"/>
    <property type="evidence" value="ECO:0007669"/>
    <property type="project" value="InterPro"/>
</dbReference>
<reference evidence="7" key="2">
    <citation type="submission" date="2025-08" db="UniProtKB">
        <authorList>
            <consortium name="Ensembl"/>
        </authorList>
    </citation>
    <scope>IDENTIFICATION</scope>
</reference>
<evidence type="ECO:0000256" key="1">
    <source>
        <dbReference type="ARBA" id="ARBA00022443"/>
    </source>
</evidence>
<reference evidence="7 8" key="1">
    <citation type="submission" date="2019-05" db="EMBL/GenBank/DDBJ databases">
        <title>A Chromosome-scale Meerkat (S. suricatta) Genome Assembly.</title>
        <authorList>
            <person name="Dudchenko O."/>
            <person name="Lieberman Aiden E."/>
            <person name="Tung J."/>
            <person name="Barreiro L.B."/>
            <person name="Clutton-Brock T.H."/>
        </authorList>
    </citation>
    <scope>NUCLEOTIDE SEQUENCE [LARGE SCALE GENOMIC DNA]</scope>
</reference>
<protein>
    <submittedName>
        <fullName evidence="7">Uncharacterized protein</fullName>
    </submittedName>
</protein>
<evidence type="ECO:0000256" key="2">
    <source>
        <dbReference type="ARBA" id="ARBA00022658"/>
    </source>
</evidence>
<dbReference type="OMA" id="NVQCYLQ"/>
<dbReference type="PANTHER" id="PTHR22834:SF17">
    <property type="entry name" value="RHO GUANINE NUCLEOTIDE EXCHANGE FACTOR 38"/>
    <property type="match status" value="1"/>
</dbReference>
<keyword evidence="2" id="KW-0344">Guanine-nucleotide releasing factor</keyword>
<proteinExistence type="predicted"/>
<evidence type="ECO:0000256" key="3">
    <source>
        <dbReference type="PROSITE-ProRule" id="PRU00192"/>
    </source>
</evidence>
<dbReference type="PROSITE" id="PS51021">
    <property type="entry name" value="BAR"/>
    <property type="match status" value="1"/>
</dbReference>
<dbReference type="Proteomes" id="UP000472268">
    <property type="component" value="Chromosome 1"/>
</dbReference>
<dbReference type="InterPro" id="IPR051492">
    <property type="entry name" value="Dynamin-Rho_GEF"/>
</dbReference>
<dbReference type="SUPFAM" id="SSF48065">
    <property type="entry name" value="DBL homology domain (DH-domain)"/>
    <property type="match status" value="1"/>
</dbReference>
<dbReference type="Gene3D" id="1.20.900.10">
    <property type="entry name" value="Dbl homology (DH) domain"/>
    <property type="match status" value="1"/>
</dbReference>
<dbReference type="SUPFAM" id="SSF103657">
    <property type="entry name" value="BAR/IMD domain-like"/>
    <property type="match status" value="1"/>
</dbReference>
<keyword evidence="8" id="KW-1185">Reference proteome</keyword>
<keyword evidence="1 3" id="KW-0728">SH3 domain</keyword>
<evidence type="ECO:0000259" key="5">
    <source>
        <dbReference type="PROSITE" id="PS50010"/>
    </source>
</evidence>
<dbReference type="Gene3D" id="1.20.1270.60">
    <property type="entry name" value="Arfaptin homology (AH) domain/BAR domain"/>
    <property type="match status" value="1"/>
</dbReference>
<dbReference type="FunFam" id="2.30.30.40:FF:000193">
    <property type="entry name" value="Rho guanine nucleotide exchange factor 38"/>
    <property type="match status" value="1"/>
</dbReference>
<dbReference type="Pfam" id="PF07653">
    <property type="entry name" value="SH3_2"/>
    <property type="match status" value="1"/>
</dbReference>
<feature type="domain" description="SH3" evidence="4">
    <location>
        <begin position="389"/>
        <end position="452"/>
    </location>
</feature>
<dbReference type="Gene3D" id="2.30.30.40">
    <property type="entry name" value="SH3 Domains"/>
    <property type="match status" value="2"/>
</dbReference>
<dbReference type="SUPFAM" id="SSF50044">
    <property type="entry name" value="SH3-domain"/>
    <property type="match status" value="2"/>
</dbReference>
<dbReference type="Pfam" id="PF00621">
    <property type="entry name" value="RhoGEF"/>
    <property type="match status" value="1"/>
</dbReference>
<dbReference type="PROSITE" id="PS50002">
    <property type="entry name" value="SH3"/>
    <property type="match status" value="1"/>
</dbReference>
<dbReference type="CDD" id="cd07589">
    <property type="entry name" value="BAR_DNMBP"/>
    <property type="match status" value="1"/>
</dbReference>
<dbReference type="Pfam" id="PF03114">
    <property type="entry name" value="BAR"/>
    <property type="match status" value="1"/>
</dbReference>
<accession>A0A673TJV9</accession>
<dbReference type="PANTHER" id="PTHR22834">
    <property type="entry name" value="NUCLEAR FUSION PROTEIN FUS2"/>
    <property type="match status" value="1"/>
</dbReference>
<evidence type="ECO:0000313" key="7">
    <source>
        <dbReference type="Ensembl" id="ENSSSUP00005009294.1"/>
    </source>
</evidence>
<dbReference type="GO" id="GO:0005085">
    <property type="term" value="F:guanyl-nucleotide exchange factor activity"/>
    <property type="evidence" value="ECO:0007669"/>
    <property type="project" value="UniProtKB-KW"/>
</dbReference>
<dbReference type="FunFam" id="1.20.1270.60:FF:000061">
    <property type="entry name" value="Rho guanine nucleotide exchange factor 38"/>
    <property type="match status" value="1"/>
</dbReference>
<dbReference type="SMART" id="SM00721">
    <property type="entry name" value="BAR"/>
    <property type="match status" value="1"/>
</dbReference>
<dbReference type="InterPro" id="IPR027267">
    <property type="entry name" value="AH/BAR_dom_sf"/>
</dbReference>
<sequence length="516" mass="58765">KPDFSLKNEGVEQQYDQTNVYDTDSTYLHCRGKPNLLDMGSLMIKPIQRVMKYPLLLCELQGSTPPSHPDFRALGDAFTAVKDINVNINEFKRRKDLVLKYKKNDEDESLKDKLSKLNIHSISKKSKRVTNHLKILTRGESQVKDDTFNREEKLFRSLEKTVRQCVKNISLCLQHIQDATPLALQSAMELQEISGNKDKEERSDSETLNNALNHCGDFVAHLQRLVLMPLSALLSLFPGPQKLIQKRYDKLLDCNSYLPRAAGDESDLAKKEYTALNAQLVEELQVFNQAARKILWNCLCSFITVLGDLTLVAQQAYSTVAPVPLLASSISEIQNRVLEEVQNLNFAKDNSATFIERKLSFEKKKPVQILPEALRQTDAHRSKLLSTYNKEELYQAKRKCNATQEYDINLLEGDLVAVMEQKDPLGSTSRWLVDTGIIKGYVYASFLKPYNPAKVQKADSKYFCSASNNVISSFEYQRVHILRFCDLSGNKEWWLVEAQGQKGYVPANYLGKMTYA</sequence>
<dbReference type="AlphaFoldDB" id="A0A673TJV9"/>
<reference evidence="7" key="3">
    <citation type="submission" date="2025-09" db="UniProtKB">
        <authorList>
            <consortium name="Ensembl"/>
        </authorList>
    </citation>
    <scope>IDENTIFICATION</scope>
</reference>
<evidence type="ECO:0000313" key="8">
    <source>
        <dbReference type="Proteomes" id="UP000472268"/>
    </source>
</evidence>
<dbReference type="InterPro" id="IPR001452">
    <property type="entry name" value="SH3_domain"/>
</dbReference>